<evidence type="ECO:0000313" key="3">
    <source>
        <dbReference type="Proteomes" id="UP000295696"/>
    </source>
</evidence>
<dbReference type="SUPFAM" id="SSF160443">
    <property type="entry name" value="SMR domain-like"/>
    <property type="match status" value="1"/>
</dbReference>
<dbReference type="Proteomes" id="UP000295696">
    <property type="component" value="Unassembled WGS sequence"/>
</dbReference>
<dbReference type="Gene3D" id="3.30.1370.110">
    <property type="match status" value="1"/>
</dbReference>
<sequence length="128" mass="14434">MPPSIGDRLQAEAVRMDRKSFTRLKRGKLSPEARIDLHGMTLDQAHGALTGFLMRAHSNGKRLVLVITGKGDRFDPHDPAPRRRGVLKQQVPMWLRLAPLSHVVLQVSEAHIRHGGTGAYYVYLRRSH</sequence>
<protein>
    <submittedName>
        <fullName evidence="2">Smr domain-containing protein</fullName>
    </submittedName>
</protein>
<dbReference type="PANTHER" id="PTHR35562:SF2">
    <property type="entry name" value="DNA ENDONUCLEASE SMRA-RELATED"/>
    <property type="match status" value="1"/>
</dbReference>
<dbReference type="PROSITE" id="PS50828">
    <property type="entry name" value="SMR"/>
    <property type="match status" value="1"/>
</dbReference>
<evidence type="ECO:0000259" key="1">
    <source>
        <dbReference type="PROSITE" id="PS50828"/>
    </source>
</evidence>
<accession>A0A4V2UPL7</accession>
<evidence type="ECO:0000313" key="2">
    <source>
        <dbReference type="EMBL" id="TCS66386.1"/>
    </source>
</evidence>
<dbReference type="InterPro" id="IPR036063">
    <property type="entry name" value="Smr_dom_sf"/>
</dbReference>
<dbReference type="Pfam" id="PF01713">
    <property type="entry name" value="Smr"/>
    <property type="match status" value="1"/>
</dbReference>
<proteinExistence type="predicted"/>
<dbReference type="AlphaFoldDB" id="A0A4V2UPL7"/>
<dbReference type="SMART" id="SM00463">
    <property type="entry name" value="SMR"/>
    <property type="match status" value="1"/>
</dbReference>
<gene>
    <name evidence="2" type="ORF">EDD52_102203</name>
</gene>
<dbReference type="RefSeq" id="WP_435312250.1">
    <property type="nucleotide sequence ID" value="NZ_CBDUOC010000127.1"/>
</dbReference>
<dbReference type="PANTHER" id="PTHR35562">
    <property type="entry name" value="DNA ENDONUCLEASE SMRA-RELATED"/>
    <property type="match status" value="1"/>
</dbReference>
<dbReference type="EMBL" id="SLZU01000002">
    <property type="protein sequence ID" value="TCS66386.1"/>
    <property type="molecule type" value="Genomic_DNA"/>
</dbReference>
<comment type="caution">
    <text evidence="2">The sequence shown here is derived from an EMBL/GenBank/DDBJ whole genome shotgun (WGS) entry which is preliminary data.</text>
</comment>
<dbReference type="InterPro" id="IPR002625">
    <property type="entry name" value="Smr_dom"/>
</dbReference>
<keyword evidence="3" id="KW-1185">Reference proteome</keyword>
<organism evidence="2 3">
    <name type="scientific">Primorskyibacter sedentarius</name>
    <dbReference type="NCBI Taxonomy" id="745311"/>
    <lineage>
        <taxon>Bacteria</taxon>
        <taxon>Pseudomonadati</taxon>
        <taxon>Pseudomonadota</taxon>
        <taxon>Alphaproteobacteria</taxon>
        <taxon>Rhodobacterales</taxon>
        <taxon>Roseobacteraceae</taxon>
        <taxon>Primorskyibacter</taxon>
    </lineage>
</organism>
<reference evidence="2 3" key="1">
    <citation type="submission" date="2019-03" db="EMBL/GenBank/DDBJ databases">
        <title>Genomic Encyclopedia of Type Strains, Phase IV (KMG-IV): sequencing the most valuable type-strain genomes for metagenomic binning, comparative biology and taxonomic classification.</title>
        <authorList>
            <person name="Goeker M."/>
        </authorList>
    </citation>
    <scope>NUCLEOTIDE SEQUENCE [LARGE SCALE GENOMIC DNA]</scope>
    <source>
        <strain evidence="2 3">DSM 104836</strain>
    </source>
</reference>
<feature type="domain" description="Smr" evidence="1">
    <location>
        <begin position="35"/>
        <end position="125"/>
    </location>
</feature>
<name>A0A4V2UPL7_9RHOB</name>